<dbReference type="RefSeq" id="WP_378053070.1">
    <property type="nucleotide sequence ID" value="NZ_JBHSIS010000001.1"/>
</dbReference>
<evidence type="ECO:0000256" key="1">
    <source>
        <dbReference type="SAM" id="MobiDB-lite"/>
    </source>
</evidence>
<organism evidence="2 3">
    <name type="scientific">Actinophytocola glycyrrhizae</name>
    <dbReference type="NCBI Taxonomy" id="2044873"/>
    <lineage>
        <taxon>Bacteria</taxon>
        <taxon>Bacillati</taxon>
        <taxon>Actinomycetota</taxon>
        <taxon>Actinomycetes</taxon>
        <taxon>Pseudonocardiales</taxon>
        <taxon>Pseudonocardiaceae</taxon>
    </lineage>
</organism>
<evidence type="ECO:0000313" key="2">
    <source>
        <dbReference type="EMBL" id="MFC4851871.1"/>
    </source>
</evidence>
<dbReference type="Gene3D" id="2.60.40.10">
    <property type="entry name" value="Immunoglobulins"/>
    <property type="match status" value="1"/>
</dbReference>
<dbReference type="InterPro" id="IPR013783">
    <property type="entry name" value="Ig-like_fold"/>
</dbReference>
<feature type="region of interest" description="Disordered" evidence="1">
    <location>
        <begin position="71"/>
        <end position="92"/>
    </location>
</feature>
<reference evidence="3" key="1">
    <citation type="journal article" date="2019" name="Int. J. Syst. Evol. Microbiol.">
        <title>The Global Catalogue of Microorganisms (GCM) 10K type strain sequencing project: providing services to taxonomists for standard genome sequencing and annotation.</title>
        <authorList>
            <consortium name="The Broad Institute Genomics Platform"/>
            <consortium name="The Broad Institute Genome Sequencing Center for Infectious Disease"/>
            <person name="Wu L."/>
            <person name="Ma J."/>
        </authorList>
    </citation>
    <scope>NUCLEOTIDE SEQUENCE [LARGE SCALE GENOMIC DNA]</scope>
    <source>
        <strain evidence="3">ZS-22-S1</strain>
    </source>
</reference>
<evidence type="ECO:0008006" key="4">
    <source>
        <dbReference type="Google" id="ProtNLM"/>
    </source>
</evidence>
<name>A0ABV9RUB6_9PSEU</name>
<protein>
    <recommendedName>
        <fullName evidence="4">CARDB domain-containing protein</fullName>
    </recommendedName>
</protein>
<evidence type="ECO:0000313" key="3">
    <source>
        <dbReference type="Proteomes" id="UP001595859"/>
    </source>
</evidence>
<gene>
    <name evidence="2" type="ORF">ACFPCV_00035</name>
</gene>
<accession>A0ABV9RUB6</accession>
<sequence length="92" mass="9677">MGRSEPPANVPGFVPYGPALSPDTVQAGEPVSVSVRVRNVGVSAGTYDAELEVDGAPYAVTPVTLARGRVDHGDVDDHTRRCRNAPARHGTR</sequence>
<comment type="caution">
    <text evidence="2">The sequence shown here is derived from an EMBL/GenBank/DDBJ whole genome shotgun (WGS) entry which is preliminary data.</text>
</comment>
<proteinExistence type="predicted"/>
<keyword evidence="3" id="KW-1185">Reference proteome</keyword>
<dbReference type="Proteomes" id="UP001595859">
    <property type="component" value="Unassembled WGS sequence"/>
</dbReference>
<dbReference type="EMBL" id="JBHSIS010000001">
    <property type="protein sequence ID" value="MFC4851871.1"/>
    <property type="molecule type" value="Genomic_DNA"/>
</dbReference>